<dbReference type="EMBL" id="JAIWYP010000001">
    <property type="protein sequence ID" value="KAH3883993.1"/>
    <property type="molecule type" value="Genomic_DNA"/>
</dbReference>
<sequence>MLTPDPVKKWSDQNDVDYIAANLTVFVDVVDNLEKDAGYFMTMSVRFENIGAHIVTAGSWKIYFYT</sequence>
<protein>
    <submittedName>
        <fullName evidence="1">Uncharacterized protein</fullName>
    </submittedName>
</protein>
<organism evidence="1 2">
    <name type="scientific">Dreissena polymorpha</name>
    <name type="common">Zebra mussel</name>
    <name type="synonym">Mytilus polymorpha</name>
    <dbReference type="NCBI Taxonomy" id="45954"/>
    <lineage>
        <taxon>Eukaryota</taxon>
        <taxon>Metazoa</taxon>
        <taxon>Spiralia</taxon>
        <taxon>Lophotrochozoa</taxon>
        <taxon>Mollusca</taxon>
        <taxon>Bivalvia</taxon>
        <taxon>Autobranchia</taxon>
        <taxon>Heteroconchia</taxon>
        <taxon>Euheterodonta</taxon>
        <taxon>Imparidentia</taxon>
        <taxon>Neoheterodontei</taxon>
        <taxon>Myida</taxon>
        <taxon>Dreissenoidea</taxon>
        <taxon>Dreissenidae</taxon>
        <taxon>Dreissena</taxon>
    </lineage>
</organism>
<dbReference type="GO" id="GO:0004553">
    <property type="term" value="F:hydrolase activity, hydrolyzing O-glycosyl compounds"/>
    <property type="evidence" value="ECO:0007669"/>
    <property type="project" value="InterPro"/>
</dbReference>
<evidence type="ECO:0000313" key="2">
    <source>
        <dbReference type="Proteomes" id="UP000828390"/>
    </source>
</evidence>
<gene>
    <name evidence="1" type="ORF">DPMN_007963</name>
</gene>
<proteinExistence type="predicted"/>
<dbReference type="GO" id="GO:0030247">
    <property type="term" value="F:polysaccharide binding"/>
    <property type="evidence" value="ECO:0007669"/>
    <property type="project" value="InterPro"/>
</dbReference>
<name>A0A9D4RYU1_DREPO</name>
<dbReference type="Gene3D" id="2.60.40.290">
    <property type="match status" value="1"/>
</dbReference>
<dbReference type="Proteomes" id="UP000828390">
    <property type="component" value="Unassembled WGS sequence"/>
</dbReference>
<accession>A0A9D4RYU1</accession>
<reference evidence="1" key="1">
    <citation type="journal article" date="2019" name="bioRxiv">
        <title>The Genome of the Zebra Mussel, Dreissena polymorpha: A Resource for Invasive Species Research.</title>
        <authorList>
            <person name="McCartney M.A."/>
            <person name="Auch B."/>
            <person name="Kono T."/>
            <person name="Mallez S."/>
            <person name="Zhang Y."/>
            <person name="Obille A."/>
            <person name="Becker A."/>
            <person name="Abrahante J.E."/>
            <person name="Garbe J."/>
            <person name="Badalamenti J.P."/>
            <person name="Herman A."/>
            <person name="Mangelson H."/>
            <person name="Liachko I."/>
            <person name="Sullivan S."/>
            <person name="Sone E.D."/>
            <person name="Koren S."/>
            <person name="Silverstein K.A.T."/>
            <person name="Beckman K.B."/>
            <person name="Gohl D.M."/>
        </authorList>
    </citation>
    <scope>NUCLEOTIDE SEQUENCE</scope>
    <source>
        <strain evidence="1">Duluth1</strain>
        <tissue evidence="1">Whole animal</tissue>
    </source>
</reference>
<comment type="caution">
    <text evidence="1">The sequence shown here is derived from an EMBL/GenBank/DDBJ whole genome shotgun (WGS) entry which is preliminary data.</text>
</comment>
<keyword evidence="2" id="KW-1185">Reference proteome</keyword>
<dbReference type="AlphaFoldDB" id="A0A9D4RYU1"/>
<reference evidence="1" key="2">
    <citation type="submission" date="2020-11" db="EMBL/GenBank/DDBJ databases">
        <authorList>
            <person name="McCartney M.A."/>
            <person name="Auch B."/>
            <person name="Kono T."/>
            <person name="Mallez S."/>
            <person name="Becker A."/>
            <person name="Gohl D.M."/>
            <person name="Silverstein K.A.T."/>
            <person name="Koren S."/>
            <person name="Bechman K.B."/>
            <person name="Herman A."/>
            <person name="Abrahante J.E."/>
            <person name="Garbe J."/>
        </authorList>
    </citation>
    <scope>NUCLEOTIDE SEQUENCE</scope>
    <source>
        <strain evidence="1">Duluth1</strain>
        <tissue evidence="1">Whole animal</tissue>
    </source>
</reference>
<dbReference type="InterPro" id="IPR012291">
    <property type="entry name" value="CBM2_carb-bd_dom_sf"/>
</dbReference>
<evidence type="ECO:0000313" key="1">
    <source>
        <dbReference type="EMBL" id="KAH3883993.1"/>
    </source>
</evidence>